<evidence type="ECO:0000313" key="6">
    <source>
        <dbReference type="EMBL" id="RKR13764.1"/>
    </source>
</evidence>
<dbReference type="OrthoDB" id="6882680at2"/>
<evidence type="ECO:0000256" key="2">
    <source>
        <dbReference type="ARBA" id="ARBA00023002"/>
    </source>
</evidence>
<comment type="caution">
    <text evidence="6">The sequence shown here is derived from an EMBL/GenBank/DDBJ whole genome shotgun (WGS) entry which is preliminary data.</text>
</comment>
<keyword evidence="2 4" id="KW-0560">Oxidoreductase</keyword>
<dbReference type="FunFam" id="3.40.605.10:FF:000007">
    <property type="entry name" value="NAD/NADP-dependent betaine aldehyde dehydrogenase"/>
    <property type="match status" value="1"/>
</dbReference>
<sequence length="505" mass="53798">METKSYTLDDVEPTYRPMIIDGEDTEAQNGATFTRLSPAHEVEVTSYPLGAQDDVNRAVTAARQALDRGWRQSTGSERSKLLLKVADLVRRDAEALALAETLETGKPITQSRNEVAGTAELWEYAASLARNTQGDAHNALGRDTLAMVVHEPIGVVGMITPWNFPLLIISQKLPFALAAGNTAVVKPSESTSATTVMLGRLIREAGFPAGVVNIVTGDRIVGAAIAEHPGIDMISFTGSTGVGKGIASAAGRDLKKVELELGGKNPQIITANADFTAAVDAGVFGGYFNVGQCCNSGSRLIVHRSIADEFAAAVVERAKHMRVGDPLKADTLVGSLVNDTQLAVVERYVAEGRAAGAHLLTGGDRLDTGLNGRFFQPTVFTDVTARMSIATDEIFGPVLSVLPYDTLEEAIGIANSTSFGLSAGIWSNDINEALTAARDLRAGTVWVNRWMDGYPEVPFGGYGHSGIGRELGRQALAEFSELKTIQLQVGIRENRWVDAPDAPRP</sequence>
<evidence type="ECO:0000256" key="1">
    <source>
        <dbReference type="ARBA" id="ARBA00009986"/>
    </source>
</evidence>
<evidence type="ECO:0000256" key="3">
    <source>
        <dbReference type="PROSITE-ProRule" id="PRU10007"/>
    </source>
</evidence>
<feature type="domain" description="Aldehyde dehydrogenase" evidence="5">
    <location>
        <begin position="28"/>
        <end position="485"/>
    </location>
</feature>
<reference evidence="6 7" key="1">
    <citation type="submission" date="2018-10" db="EMBL/GenBank/DDBJ databases">
        <title>Genomic Encyclopedia of Type Strains, Phase IV (KMG-IV): sequencing the most valuable type-strain genomes for metagenomic binning, comparative biology and taxonomic classification.</title>
        <authorList>
            <person name="Goeker M."/>
        </authorList>
    </citation>
    <scope>NUCLEOTIDE SEQUENCE [LARGE SCALE GENOMIC DNA]</scope>
    <source>
        <strain evidence="6 7">DSM 25586</strain>
    </source>
</reference>
<dbReference type="Proteomes" id="UP000276055">
    <property type="component" value="Unassembled WGS sequence"/>
</dbReference>
<organism evidence="6 7">
    <name type="scientific">Arthrobacter oryzae</name>
    <dbReference type="NCBI Taxonomy" id="409290"/>
    <lineage>
        <taxon>Bacteria</taxon>
        <taxon>Bacillati</taxon>
        <taxon>Actinomycetota</taxon>
        <taxon>Actinomycetes</taxon>
        <taxon>Micrococcales</taxon>
        <taxon>Micrococcaceae</taxon>
        <taxon>Arthrobacter</taxon>
    </lineage>
</organism>
<dbReference type="RefSeq" id="WP_120955030.1">
    <property type="nucleotide sequence ID" value="NZ_RBIR01000009.1"/>
</dbReference>
<dbReference type="InterPro" id="IPR016161">
    <property type="entry name" value="Ald_DH/histidinol_DH"/>
</dbReference>
<evidence type="ECO:0000256" key="4">
    <source>
        <dbReference type="RuleBase" id="RU003345"/>
    </source>
</evidence>
<dbReference type="Gene3D" id="3.40.605.10">
    <property type="entry name" value="Aldehyde Dehydrogenase, Chain A, domain 1"/>
    <property type="match status" value="1"/>
</dbReference>
<dbReference type="CDD" id="cd07118">
    <property type="entry name" value="ALDH_SNDH"/>
    <property type="match status" value="1"/>
</dbReference>
<dbReference type="GO" id="GO:0016620">
    <property type="term" value="F:oxidoreductase activity, acting on the aldehyde or oxo group of donors, NAD or NADP as acceptor"/>
    <property type="evidence" value="ECO:0007669"/>
    <property type="project" value="InterPro"/>
</dbReference>
<dbReference type="InterPro" id="IPR015590">
    <property type="entry name" value="Aldehyde_DH_dom"/>
</dbReference>
<dbReference type="PROSITE" id="PS00687">
    <property type="entry name" value="ALDEHYDE_DEHYDR_GLU"/>
    <property type="match status" value="1"/>
</dbReference>
<dbReference type="InterPro" id="IPR016162">
    <property type="entry name" value="Ald_DH_N"/>
</dbReference>
<dbReference type="Pfam" id="PF00171">
    <property type="entry name" value="Aldedh"/>
    <property type="match status" value="1"/>
</dbReference>
<accession>A0A495EA17</accession>
<dbReference type="FunFam" id="3.40.309.10:FF:000012">
    <property type="entry name" value="Betaine aldehyde dehydrogenase"/>
    <property type="match status" value="1"/>
</dbReference>
<dbReference type="EMBL" id="RBIR01000009">
    <property type="protein sequence ID" value="RKR13764.1"/>
    <property type="molecule type" value="Genomic_DNA"/>
</dbReference>
<name>A0A495EA17_9MICC</name>
<protein>
    <submittedName>
        <fullName evidence="6">Acyl-CoA reductase-like NAD-dependent aldehyde dehydrogenase</fullName>
    </submittedName>
</protein>
<dbReference type="SUPFAM" id="SSF53720">
    <property type="entry name" value="ALDH-like"/>
    <property type="match status" value="1"/>
</dbReference>
<feature type="active site" evidence="3">
    <location>
        <position position="260"/>
    </location>
</feature>
<dbReference type="InterPro" id="IPR029510">
    <property type="entry name" value="Ald_DH_CS_GLU"/>
</dbReference>
<evidence type="ECO:0000259" key="5">
    <source>
        <dbReference type="Pfam" id="PF00171"/>
    </source>
</evidence>
<comment type="similarity">
    <text evidence="1 4">Belongs to the aldehyde dehydrogenase family.</text>
</comment>
<gene>
    <name evidence="6" type="ORF">C8D78_3425</name>
</gene>
<dbReference type="PANTHER" id="PTHR11699">
    <property type="entry name" value="ALDEHYDE DEHYDROGENASE-RELATED"/>
    <property type="match status" value="1"/>
</dbReference>
<dbReference type="Gene3D" id="3.40.309.10">
    <property type="entry name" value="Aldehyde Dehydrogenase, Chain A, domain 2"/>
    <property type="match status" value="1"/>
</dbReference>
<dbReference type="AlphaFoldDB" id="A0A495EA17"/>
<evidence type="ECO:0000313" key="7">
    <source>
        <dbReference type="Proteomes" id="UP000276055"/>
    </source>
</evidence>
<dbReference type="InterPro" id="IPR016163">
    <property type="entry name" value="Ald_DH_C"/>
</dbReference>
<proteinExistence type="inferred from homology"/>